<dbReference type="Proteomes" id="UP000250123">
    <property type="component" value="Chromosome SHEWBE"/>
</dbReference>
<dbReference type="AlphaFoldDB" id="A0A330LYC5"/>
<dbReference type="OrthoDB" id="952847at2"/>
<protein>
    <recommendedName>
        <fullName evidence="4">Transmembrane anchor protein</fullName>
    </recommendedName>
</protein>
<reference evidence="3" key="1">
    <citation type="submission" date="2018-06" db="EMBL/GenBank/DDBJ databases">
        <authorList>
            <person name="Cea G.-C."/>
            <person name="William W."/>
        </authorList>
    </citation>
    <scope>NUCLEOTIDE SEQUENCE [LARGE SCALE GENOMIC DNA]</scope>
    <source>
        <strain evidence="3">DB21MT-2</strain>
    </source>
</reference>
<evidence type="ECO:0000313" key="2">
    <source>
        <dbReference type="EMBL" id="SQH75369.1"/>
    </source>
</evidence>
<dbReference type="KEGG" id="sbk:SHEWBE_1403"/>
<keyword evidence="1" id="KW-0812">Transmembrane</keyword>
<dbReference type="EMBL" id="LS483452">
    <property type="protein sequence ID" value="SQH75369.1"/>
    <property type="molecule type" value="Genomic_DNA"/>
</dbReference>
<evidence type="ECO:0008006" key="4">
    <source>
        <dbReference type="Google" id="ProtNLM"/>
    </source>
</evidence>
<proteinExistence type="predicted"/>
<evidence type="ECO:0000313" key="3">
    <source>
        <dbReference type="Proteomes" id="UP000250123"/>
    </source>
</evidence>
<evidence type="ECO:0000256" key="1">
    <source>
        <dbReference type="SAM" id="Phobius"/>
    </source>
</evidence>
<sequence>MKNNDKPSSTSHNDTQFNSIQVHSIATLVKASVAAAAIAAVVLVTAILPAEYNIDPTGIGKALGLTEISQAASTSAANAVESKATGKSANSVKNNETVFAFGQAMPVTSTEMANAPSVAQIAQARQTSGVRSDTVKINIPAGKGLEYKLLMDEFVHLEYEWSTGGEQLYFDFHGEPKGDTTGYFESFSITTSDKMKGSLTTPFAGAHGWYWKNKTDSAITVTLSTTGDYSIKG</sequence>
<dbReference type="RefSeq" id="WP_112351920.1">
    <property type="nucleotide sequence ID" value="NZ_LS483452.1"/>
</dbReference>
<name>A0A330LYC5_9GAMM</name>
<feature type="transmembrane region" description="Helical" evidence="1">
    <location>
        <begin position="20"/>
        <end position="48"/>
    </location>
</feature>
<accession>A0A330LYC5</accession>
<gene>
    <name evidence="2" type="ORF">SHEWBE_1403</name>
</gene>
<keyword evidence="1" id="KW-0472">Membrane</keyword>
<keyword evidence="1" id="KW-1133">Transmembrane helix</keyword>
<organism evidence="2 3">
    <name type="scientific">Shewanella benthica</name>
    <dbReference type="NCBI Taxonomy" id="43661"/>
    <lineage>
        <taxon>Bacteria</taxon>
        <taxon>Pseudomonadati</taxon>
        <taxon>Pseudomonadota</taxon>
        <taxon>Gammaproteobacteria</taxon>
        <taxon>Alteromonadales</taxon>
        <taxon>Shewanellaceae</taxon>
        <taxon>Shewanella</taxon>
    </lineage>
</organism>